<organism evidence="6 7">
    <name type="scientific">candidate division TA06 bacterium 34_109</name>
    <dbReference type="NCBI Taxonomy" id="1635277"/>
    <lineage>
        <taxon>Bacteria</taxon>
        <taxon>Bacteria division TA06</taxon>
    </lineage>
</organism>
<dbReference type="AlphaFoldDB" id="A0A101I296"/>
<dbReference type="Proteomes" id="UP000053467">
    <property type="component" value="Unassembled WGS sequence"/>
</dbReference>
<keyword evidence="3" id="KW-0547">Nucleotide-binding</keyword>
<proteinExistence type="inferred from homology"/>
<comment type="similarity">
    <text evidence="1">Belongs to the ABC transporter superfamily.</text>
</comment>
<evidence type="ECO:0000256" key="3">
    <source>
        <dbReference type="ARBA" id="ARBA00022741"/>
    </source>
</evidence>
<dbReference type="InterPro" id="IPR027417">
    <property type="entry name" value="P-loop_NTPase"/>
</dbReference>
<dbReference type="InterPro" id="IPR003439">
    <property type="entry name" value="ABC_transporter-like_ATP-bd"/>
</dbReference>
<evidence type="ECO:0000256" key="2">
    <source>
        <dbReference type="ARBA" id="ARBA00022448"/>
    </source>
</evidence>
<evidence type="ECO:0000313" key="6">
    <source>
        <dbReference type="EMBL" id="KUK87677.1"/>
    </source>
</evidence>
<dbReference type="SUPFAM" id="SSF52540">
    <property type="entry name" value="P-loop containing nucleoside triphosphate hydrolases"/>
    <property type="match status" value="1"/>
</dbReference>
<keyword evidence="4" id="KW-0067">ATP-binding</keyword>
<comment type="caution">
    <text evidence="6">The sequence shown here is derived from an EMBL/GenBank/DDBJ whole genome shotgun (WGS) entry which is preliminary data.</text>
</comment>
<dbReference type="InterPro" id="IPR003593">
    <property type="entry name" value="AAA+_ATPase"/>
</dbReference>
<dbReference type="InterPro" id="IPR017871">
    <property type="entry name" value="ABC_transporter-like_CS"/>
</dbReference>
<evidence type="ECO:0000259" key="5">
    <source>
        <dbReference type="PROSITE" id="PS50893"/>
    </source>
</evidence>
<dbReference type="PROSITE" id="PS50893">
    <property type="entry name" value="ABC_TRANSPORTER_2"/>
    <property type="match status" value="1"/>
</dbReference>
<name>A0A101I296_UNCT6</name>
<gene>
    <name evidence="6" type="ORF">XE03_0568</name>
</gene>
<evidence type="ECO:0000313" key="7">
    <source>
        <dbReference type="Proteomes" id="UP000053467"/>
    </source>
</evidence>
<evidence type="ECO:0000256" key="1">
    <source>
        <dbReference type="ARBA" id="ARBA00005417"/>
    </source>
</evidence>
<protein>
    <submittedName>
        <fullName evidence="6">ABC transporter related protein</fullName>
    </submittedName>
</protein>
<dbReference type="EMBL" id="LGGX01000003">
    <property type="protein sequence ID" value="KUK87677.1"/>
    <property type="molecule type" value="Genomic_DNA"/>
</dbReference>
<dbReference type="PANTHER" id="PTHR42734:SF17">
    <property type="entry name" value="METAL TRANSPORT SYSTEM ATP-BINDING PROTEIN TM_0124-RELATED"/>
    <property type="match status" value="1"/>
</dbReference>
<dbReference type="GO" id="GO:0016887">
    <property type="term" value="F:ATP hydrolysis activity"/>
    <property type="evidence" value="ECO:0007669"/>
    <property type="project" value="InterPro"/>
</dbReference>
<feature type="domain" description="ABC transporter" evidence="5">
    <location>
        <begin position="7"/>
        <end position="230"/>
    </location>
</feature>
<dbReference type="FunFam" id="3.40.50.300:FF:000134">
    <property type="entry name" value="Iron-enterobactin ABC transporter ATP-binding protein"/>
    <property type="match status" value="1"/>
</dbReference>
<dbReference type="SMART" id="SM00382">
    <property type="entry name" value="AAA"/>
    <property type="match status" value="1"/>
</dbReference>
<dbReference type="InterPro" id="IPR050153">
    <property type="entry name" value="Metal_Ion_Import_ABC"/>
</dbReference>
<sequence>MSSKTILEIENLSFVLNGATILENISFRINENELLSIIGPNGGGKTTLLKLILGLYKPTKGRIKFLDKNLSIGYLPQKKSEFFDFPISIYHFILLGRYKKPFTNFNDDDHKKTKEVIQRLGIENLLKKRLSNLSGGEFQKVLLARSIVKDPKLLILDEPTSFIDIKSQNEFYNLLFELKERMSIILVTHDLGAISTKIKRIICLNRKINFDGDITTNRDYVMNNLYGHEVSIIDHKEHKKL</sequence>
<accession>A0A101I296</accession>
<dbReference type="GO" id="GO:0005524">
    <property type="term" value="F:ATP binding"/>
    <property type="evidence" value="ECO:0007669"/>
    <property type="project" value="UniProtKB-KW"/>
</dbReference>
<dbReference type="PROSITE" id="PS00211">
    <property type="entry name" value="ABC_TRANSPORTER_1"/>
    <property type="match status" value="1"/>
</dbReference>
<dbReference type="Pfam" id="PF00005">
    <property type="entry name" value="ABC_tran"/>
    <property type="match status" value="1"/>
</dbReference>
<dbReference type="PANTHER" id="PTHR42734">
    <property type="entry name" value="METAL TRANSPORT SYSTEM ATP-BINDING PROTEIN TM_0124-RELATED"/>
    <property type="match status" value="1"/>
</dbReference>
<reference evidence="7" key="1">
    <citation type="journal article" date="2015" name="MBio">
        <title>Genome-Resolved Metagenomic Analysis Reveals Roles for Candidate Phyla and Other Microbial Community Members in Biogeochemical Transformations in Oil Reservoirs.</title>
        <authorList>
            <person name="Hu P."/>
            <person name="Tom L."/>
            <person name="Singh A."/>
            <person name="Thomas B.C."/>
            <person name="Baker B.J."/>
            <person name="Piceno Y.M."/>
            <person name="Andersen G.L."/>
            <person name="Banfield J.F."/>
        </authorList>
    </citation>
    <scope>NUCLEOTIDE SEQUENCE [LARGE SCALE GENOMIC DNA]</scope>
</reference>
<dbReference type="Gene3D" id="3.40.50.300">
    <property type="entry name" value="P-loop containing nucleotide triphosphate hydrolases"/>
    <property type="match status" value="1"/>
</dbReference>
<evidence type="ECO:0000256" key="4">
    <source>
        <dbReference type="ARBA" id="ARBA00022840"/>
    </source>
</evidence>
<dbReference type="CDD" id="cd03235">
    <property type="entry name" value="ABC_Metallic_Cations"/>
    <property type="match status" value="1"/>
</dbReference>
<keyword evidence="2" id="KW-0813">Transport</keyword>